<dbReference type="Proteomes" id="UP000013776">
    <property type="component" value="Unassembled WGS sequence"/>
</dbReference>
<dbReference type="PANTHER" id="PTHR13452:SF10">
    <property type="entry name" value="THUMP DOMAIN-CONTAINING PROTEIN 1"/>
    <property type="match status" value="1"/>
</dbReference>
<organism evidence="4 5">
    <name type="scientific">Taphrina deformans (strain PYCC 5710 / ATCC 11124 / CBS 356.35 / IMI 108563 / JCM 9778 / NBRC 8474)</name>
    <name type="common">Peach leaf curl fungus</name>
    <name type="synonym">Lalaria deformans</name>
    <dbReference type="NCBI Taxonomy" id="1097556"/>
    <lineage>
        <taxon>Eukaryota</taxon>
        <taxon>Fungi</taxon>
        <taxon>Dikarya</taxon>
        <taxon>Ascomycota</taxon>
        <taxon>Taphrinomycotina</taxon>
        <taxon>Taphrinomycetes</taxon>
        <taxon>Taphrinales</taxon>
        <taxon>Taphrinaceae</taxon>
        <taxon>Taphrina</taxon>
    </lineage>
</organism>
<dbReference type="AlphaFoldDB" id="R4X6H1"/>
<dbReference type="VEuPathDB" id="FungiDB:TAPDE_000263"/>
<dbReference type="Gene3D" id="3.30.2300.10">
    <property type="entry name" value="THUMP superfamily"/>
    <property type="match status" value="1"/>
</dbReference>
<evidence type="ECO:0000313" key="4">
    <source>
        <dbReference type="EMBL" id="CCG80714.1"/>
    </source>
</evidence>
<feature type="domain" description="THUMP" evidence="3">
    <location>
        <begin position="137"/>
        <end position="244"/>
    </location>
</feature>
<feature type="region of interest" description="Disordered" evidence="2">
    <location>
        <begin position="1"/>
        <end position="26"/>
    </location>
</feature>
<dbReference type="InterPro" id="IPR040183">
    <property type="entry name" value="THUMPD1-like"/>
</dbReference>
<keyword evidence="1" id="KW-0694">RNA-binding</keyword>
<protein>
    <submittedName>
        <fullName evidence="4">THUMP domain protein</fullName>
    </submittedName>
</protein>
<dbReference type="Pfam" id="PF02926">
    <property type="entry name" value="THUMP"/>
    <property type="match status" value="1"/>
</dbReference>
<name>R4X6H1_TAPDE</name>
<evidence type="ECO:0000256" key="1">
    <source>
        <dbReference type="PROSITE-ProRule" id="PRU00529"/>
    </source>
</evidence>
<dbReference type="STRING" id="1097556.R4X6H1"/>
<feature type="compositionally biased region" description="Basic and acidic residues" evidence="2">
    <location>
        <begin position="1"/>
        <end position="13"/>
    </location>
</feature>
<comment type="caution">
    <text evidence="4">The sequence shown here is derived from an EMBL/GenBank/DDBJ whole genome shotgun (WGS) entry which is preliminary data.</text>
</comment>
<dbReference type="GO" id="GO:0006400">
    <property type="term" value="P:tRNA modification"/>
    <property type="evidence" value="ECO:0007669"/>
    <property type="project" value="InterPro"/>
</dbReference>
<dbReference type="OrthoDB" id="367221at2759"/>
<keyword evidence="5" id="KW-1185">Reference proteome</keyword>
<dbReference type="GO" id="GO:0003723">
    <property type="term" value="F:RNA binding"/>
    <property type="evidence" value="ECO:0007669"/>
    <property type="project" value="UniProtKB-UniRule"/>
</dbReference>
<evidence type="ECO:0000256" key="2">
    <source>
        <dbReference type="SAM" id="MobiDB-lite"/>
    </source>
</evidence>
<dbReference type="CDD" id="cd11717">
    <property type="entry name" value="THUMP_THUMPD1_like"/>
    <property type="match status" value="1"/>
</dbReference>
<reference evidence="4 5" key="1">
    <citation type="journal article" date="2013" name="MBio">
        <title>Genome sequencing of the plant pathogen Taphrina deformans, the causal agent of peach leaf curl.</title>
        <authorList>
            <person name="Cisse O.H."/>
            <person name="Almeida J.M.G.C.F."/>
            <person name="Fonseca A."/>
            <person name="Kumar A.A."/>
            <person name="Salojaervi J."/>
            <person name="Overmyer K."/>
            <person name="Hauser P.M."/>
            <person name="Pagni M."/>
        </authorList>
    </citation>
    <scope>NUCLEOTIDE SEQUENCE [LARGE SCALE GENOMIC DNA]</scope>
    <source>
        <strain evidence="5">PYCC 5710 / ATCC 11124 / CBS 356.35 / IMI 108563 / JCM 9778 / NBRC 8474</strain>
    </source>
</reference>
<dbReference type="SUPFAM" id="SSF143437">
    <property type="entry name" value="THUMP domain-like"/>
    <property type="match status" value="1"/>
</dbReference>
<dbReference type="PROSITE" id="PS51165">
    <property type="entry name" value="THUMP"/>
    <property type="match status" value="1"/>
</dbReference>
<evidence type="ECO:0000313" key="5">
    <source>
        <dbReference type="Proteomes" id="UP000013776"/>
    </source>
</evidence>
<dbReference type="InterPro" id="IPR004114">
    <property type="entry name" value="THUMP_dom"/>
</dbReference>
<dbReference type="eggNOG" id="KOG3943">
    <property type="taxonomic scope" value="Eukaryota"/>
</dbReference>
<dbReference type="EMBL" id="CAHR02000005">
    <property type="protein sequence ID" value="CCG80714.1"/>
    <property type="molecule type" value="Genomic_DNA"/>
</dbReference>
<evidence type="ECO:0000259" key="3">
    <source>
        <dbReference type="PROSITE" id="PS51165"/>
    </source>
</evidence>
<dbReference type="PANTHER" id="PTHR13452">
    <property type="entry name" value="THUMP DOMAIN CONTAINING PROTEIN 1-RELATED"/>
    <property type="match status" value="1"/>
</dbReference>
<accession>R4X6H1</accession>
<proteinExistence type="predicted"/>
<gene>
    <name evidence="4" type="ORF">TAPDE_000263</name>
</gene>
<sequence>MPEKRKHEATKGDKKPRKVWQQDPAGQLTPFSPGIFITCVRGKEQIATKDALDLLNDYAERCGLKEQQSMQANDVDPEQQETDIEASIASELGTMHDTKPKKETLFTPLKTLTECVIFFRTAKMVDPVKVVHDICLEAHANPSQKSGGRFLRRMTPVAVSADSSLGGLQHCLEKILPAEFSGSPLKYKIDPTFRNHNVLNRDIVIPEVATAISGTGVHTVDLKNYDVLVLIEVIRGYLGVSVVRDWEKLRKYNLSEIYNSQVNE</sequence>